<evidence type="ECO:0000313" key="3">
    <source>
        <dbReference type="EMBL" id="MEQ2180875.1"/>
    </source>
</evidence>
<reference evidence="3 4" key="1">
    <citation type="submission" date="2021-06" db="EMBL/GenBank/DDBJ databases">
        <authorList>
            <person name="Palmer J.M."/>
        </authorList>
    </citation>
    <scope>NUCLEOTIDE SEQUENCE [LARGE SCALE GENOMIC DNA]</scope>
    <source>
        <strain evidence="3 4">GA_2019</strain>
        <tissue evidence="3">Muscle</tissue>
    </source>
</reference>
<feature type="compositionally biased region" description="Basic and acidic residues" evidence="1">
    <location>
        <begin position="141"/>
        <end position="159"/>
    </location>
</feature>
<comment type="caution">
    <text evidence="3">The sequence shown here is derived from an EMBL/GenBank/DDBJ whole genome shotgun (WGS) entry which is preliminary data.</text>
</comment>
<evidence type="ECO:0000313" key="4">
    <source>
        <dbReference type="Proteomes" id="UP001476798"/>
    </source>
</evidence>
<feature type="region of interest" description="Disordered" evidence="1">
    <location>
        <begin position="428"/>
        <end position="467"/>
    </location>
</feature>
<organism evidence="3 4">
    <name type="scientific">Goodea atripinnis</name>
    <dbReference type="NCBI Taxonomy" id="208336"/>
    <lineage>
        <taxon>Eukaryota</taxon>
        <taxon>Metazoa</taxon>
        <taxon>Chordata</taxon>
        <taxon>Craniata</taxon>
        <taxon>Vertebrata</taxon>
        <taxon>Euteleostomi</taxon>
        <taxon>Actinopterygii</taxon>
        <taxon>Neopterygii</taxon>
        <taxon>Teleostei</taxon>
        <taxon>Neoteleostei</taxon>
        <taxon>Acanthomorphata</taxon>
        <taxon>Ovalentaria</taxon>
        <taxon>Atherinomorphae</taxon>
        <taxon>Cyprinodontiformes</taxon>
        <taxon>Goodeidae</taxon>
        <taxon>Goodea</taxon>
    </lineage>
</organism>
<dbReference type="PROSITE" id="PS51082">
    <property type="entry name" value="WH2"/>
    <property type="match status" value="1"/>
</dbReference>
<dbReference type="InterPro" id="IPR003124">
    <property type="entry name" value="WH2_dom"/>
</dbReference>
<evidence type="ECO:0000259" key="2">
    <source>
        <dbReference type="PROSITE" id="PS51082"/>
    </source>
</evidence>
<proteinExistence type="predicted"/>
<dbReference type="EMBL" id="JAHRIO010070234">
    <property type="protein sequence ID" value="MEQ2180875.1"/>
    <property type="molecule type" value="Genomic_DNA"/>
</dbReference>
<sequence length="467" mass="51775">MISFCKLDVQIPLRPFVSENIRGMQPNANTEKPTLNRSEQQGRGALLSDICKGSRLKKTVTNDRSGPTLDRGLFAGGMPKLRSAGNRDNVEDLFSLQEPVLVDPALLVAVAVHLDHLNCQGSLLFLAAEPPMSRKAVPISHPDKTLQEDPHRPYPEHPRASHLVGAPLHHHSLEDQGPVTPTHLCHPVFHQGGMDLFRPLPHQGAPQPGPDQVSLQPLLHHHPQTATDLPYLQLQEGGLHFLTTDRHHHQLLLEVIDRQCPATCPLLPHLSTPNLHPCRPQVTVPQLVGGCPLSRRDDWAFLLSRLAREEGRSKTHLACPRGTAPLTGHRLQRLLWVGQARSLLVAGLAVDLPCHQTGQGLEGLHYLHHPWGTVFKIRTTTKCKVSLFVVCTTCFSEGRNEPLTSIAFVNHRDDFEYRFTFHPVSDLPPPDPYVPSMKTYPSKISKTDSKGSGKKERGVPPLPPIPR</sequence>
<feature type="domain" description="WH2" evidence="2">
    <location>
        <begin position="42"/>
        <end position="59"/>
    </location>
</feature>
<name>A0ABV0PBP3_9TELE</name>
<feature type="region of interest" description="Disordered" evidence="1">
    <location>
        <begin position="23"/>
        <end position="42"/>
    </location>
</feature>
<feature type="compositionally biased region" description="Polar residues" evidence="1">
    <location>
        <begin position="26"/>
        <end position="41"/>
    </location>
</feature>
<dbReference type="CDD" id="cd22076">
    <property type="entry name" value="WH2_WAS_WASL-1"/>
    <property type="match status" value="1"/>
</dbReference>
<gene>
    <name evidence="3" type="ORF">GOODEAATRI_005801</name>
</gene>
<protein>
    <recommendedName>
        <fullName evidence="2">WH2 domain-containing protein</fullName>
    </recommendedName>
</protein>
<feature type="region of interest" description="Disordered" evidence="1">
    <location>
        <begin position="141"/>
        <end position="162"/>
    </location>
</feature>
<dbReference type="Pfam" id="PF02205">
    <property type="entry name" value="WH2"/>
    <property type="match status" value="1"/>
</dbReference>
<feature type="compositionally biased region" description="Basic and acidic residues" evidence="1">
    <location>
        <begin position="445"/>
        <end position="458"/>
    </location>
</feature>
<accession>A0ABV0PBP3</accession>
<keyword evidence="4" id="KW-1185">Reference proteome</keyword>
<dbReference type="Proteomes" id="UP001476798">
    <property type="component" value="Unassembled WGS sequence"/>
</dbReference>
<dbReference type="SMART" id="SM00246">
    <property type="entry name" value="WH2"/>
    <property type="match status" value="1"/>
</dbReference>
<evidence type="ECO:0000256" key="1">
    <source>
        <dbReference type="SAM" id="MobiDB-lite"/>
    </source>
</evidence>